<keyword evidence="2" id="KW-1185">Reference proteome</keyword>
<comment type="caution">
    <text evidence="1">The sequence shown here is derived from an EMBL/GenBank/DDBJ whole genome shotgun (WGS) entry which is preliminary data.</text>
</comment>
<organism evidence="1 2">
    <name type="scientific">Batillaria attramentaria</name>
    <dbReference type="NCBI Taxonomy" id="370345"/>
    <lineage>
        <taxon>Eukaryota</taxon>
        <taxon>Metazoa</taxon>
        <taxon>Spiralia</taxon>
        <taxon>Lophotrochozoa</taxon>
        <taxon>Mollusca</taxon>
        <taxon>Gastropoda</taxon>
        <taxon>Caenogastropoda</taxon>
        <taxon>Sorbeoconcha</taxon>
        <taxon>Cerithioidea</taxon>
        <taxon>Batillariidae</taxon>
        <taxon>Batillaria</taxon>
    </lineage>
</organism>
<protein>
    <submittedName>
        <fullName evidence="1">Uncharacterized protein</fullName>
    </submittedName>
</protein>
<gene>
    <name evidence="1" type="ORF">BaRGS_00014903</name>
</gene>
<name>A0ABD0L364_9CAEN</name>
<dbReference type="AlphaFoldDB" id="A0ABD0L364"/>
<accession>A0ABD0L364</accession>
<proteinExistence type="predicted"/>
<dbReference type="Proteomes" id="UP001519460">
    <property type="component" value="Unassembled WGS sequence"/>
</dbReference>
<evidence type="ECO:0000313" key="2">
    <source>
        <dbReference type="Proteomes" id="UP001519460"/>
    </source>
</evidence>
<reference evidence="1 2" key="1">
    <citation type="journal article" date="2023" name="Sci. Data">
        <title>Genome assembly of the Korean intertidal mud-creeper Batillaria attramentaria.</title>
        <authorList>
            <person name="Patra A.K."/>
            <person name="Ho P.T."/>
            <person name="Jun S."/>
            <person name="Lee S.J."/>
            <person name="Kim Y."/>
            <person name="Won Y.J."/>
        </authorList>
    </citation>
    <scope>NUCLEOTIDE SEQUENCE [LARGE SCALE GENOMIC DNA]</scope>
    <source>
        <strain evidence="1">Wonlab-2016</strain>
    </source>
</reference>
<dbReference type="EMBL" id="JACVVK020000089">
    <property type="protein sequence ID" value="KAK7493762.1"/>
    <property type="molecule type" value="Genomic_DNA"/>
</dbReference>
<evidence type="ECO:0000313" key="1">
    <source>
        <dbReference type="EMBL" id="KAK7493762.1"/>
    </source>
</evidence>
<sequence length="149" mass="16638">MTVAVRNVRHSMTYPIQTKTEVLRHYSFICCPYSATGTLFDVIDDASTLSWLLLYACSSYHLSNQNKDKSSTSLCAVSSAARLVQLNSLRRHGCCCMHVSDNMIYPIQSKTEVQRHYSFSCSPDSVTGTRFDVIGDASSLSWLLLYACS</sequence>